<feature type="coiled-coil region" evidence="1">
    <location>
        <begin position="481"/>
        <end position="508"/>
    </location>
</feature>
<feature type="compositionally biased region" description="Acidic residues" evidence="2">
    <location>
        <begin position="597"/>
        <end position="612"/>
    </location>
</feature>
<evidence type="ECO:0000256" key="1">
    <source>
        <dbReference type="SAM" id="Coils"/>
    </source>
</evidence>
<dbReference type="PANTHER" id="PTHR33476">
    <property type="entry name" value="EMB|CAB62613.1"/>
    <property type="match status" value="1"/>
</dbReference>
<organism evidence="3 4">
    <name type="scientific">Dendrobium nobile</name>
    <name type="common">Orchid</name>
    <dbReference type="NCBI Taxonomy" id="94219"/>
    <lineage>
        <taxon>Eukaryota</taxon>
        <taxon>Viridiplantae</taxon>
        <taxon>Streptophyta</taxon>
        <taxon>Embryophyta</taxon>
        <taxon>Tracheophyta</taxon>
        <taxon>Spermatophyta</taxon>
        <taxon>Magnoliopsida</taxon>
        <taxon>Liliopsida</taxon>
        <taxon>Asparagales</taxon>
        <taxon>Orchidaceae</taxon>
        <taxon>Epidendroideae</taxon>
        <taxon>Malaxideae</taxon>
        <taxon>Dendrobiinae</taxon>
        <taxon>Dendrobium</taxon>
    </lineage>
</organism>
<dbReference type="AlphaFoldDB" id="A0A8T3C5T6"/>
<protein>
    <submittedName>
        <fullName evidence="3">Uncharacterized protein</fullName>
    </submittedName>
</protein>
<dbReference type="Proteomes" id="UP000829196">
    <property type="component" value="Unassembled WGS sequence"/>
</dbReference>
<evidence type="ECO:0000256" key="2">
    <source>
        <dbReference type="SAM" id="MobiDB-lite"/>
    </source>
</evidence>
<feature type="region of interest" description="Disordered" evidence="2">
    <location>
        <begin position="594"/>
        <end position="614"/>
    </location>
</feature>
<comment type="caution">
    <text evidence="3">The sequence shown here is derived from an EMBL/GenBank/DDBJ whole genome shotgun (WGS) entry which is preliminary data.</text>
</comment>
<name>A0A8T3C5T6_DENNO</name>
<feature type="region of interest" description="Disordered" evidence="2">
    <location>
        <begin position="442"/>
        <end position="464"/>
    </location>
</feature>
<feature type="region of interest" description="Disordered" evidence="2">
    <location>
        <begin position="511"/>
        <end position="540"/>
    </location>
</feature>
<feature type="coiled-coil region" evidence="1">
    <location>
        <begin position="381"/>
        <end position="408"/>
    </location>
</feature>
<proteinExistence type="predicted"/>
<feature type="region of interest" description="Disordered" evidence="2">
    <location>
        <begin position="193"/>
        <end position="214"/>
    </location>
</feature>
<evidence type="ECO:0000313" key="4">
    <source>
        <dbReference type="Proteomes" id="UP000829196"/>
    </source>
</evidence>
<dbReference type="GO" id="GO:0008356">
    <property type="term" value="P:asymmetric cell division"/>
    <property type="evidence" value="ECO:0007669"/>
    <property type="project" value="InterPro"/>
</dbReference>
<dbReference type="SMR" id="A0A8T3C5T6"/>
<accession>A0A8T3C5T6</accession>
<feature type="compositionally biased region" description="Low complexity" evidence="2">
    <location>
        <begin position="517"/>
        <end position="528"/>
    </location>
</feature>
<feature type="compositionally biased region" description="Basic and acidic residues" evidence="2">
    <location>
        <begin position="193"/>
        <end position="207"/>
    </location>
</feature>
<evidence type="ECO:0000313" key="3">
    <source>
        <dbReference type="EMBL" id="KAI0525165.1"/>
    </source>
</evidence>
<keyword evidence="1" id="KW-0175">Coiled coil</keyword>
<gene>
    <name evidence="3" type="ORF">KFK09_004557</name>
</gene>
<dbReference type="PANTHER" id="PTHR33476:SF7">
    <property type="entry name" value="EMB|CAB62613.1"/>
    <property type="match status" value="1"/>
</dbReference>
<dbReference type="InterPro" id="IPR040348">
    <property type="entry name" value="POLAR-like"/>
</dbReference>
<dbReference type="OrthoDB" id="1701885at2759"/>
<reference evidence="3" key="1">
    <citation type="journal article" date="2022" name="Front. Genet.">
        <title>Chromosome-Scale Assembly of the Dendrobium nobile Genome Provides Insights Into the Molecular Mechanism of the Biosynthesis of the Medicinal Active Ingredient of Dendrobium.</title>
        <authorList>
            <person name="Xu Q."/>
            <person name="Niu S.-C."/>
            <person name="Li K.-L."/>
            <person name="Zheng P.-J."/>
            <person name="Zhang X.-J."/>
            <person name="Jia Y."/>
            <person name="Liu Y."/>
            <person name="Niu Y.-X."/>
            <person name="Yu L.-H."/>
            <person name="Chen D.-F."/>
            <person name="Zhang G.-Q."/>
        </authorList>
    </citation>
    <scope>NUCLEOTIDE SEQUENCE</scope>
    <source>
        <tissue evidence="3">Leaf</tissue>
    </source>
</reference>
<dbReference type="EMBL" id="JAGYWB010000004">
    <property type="protein sequence ID" value="KAI0525165.1"/>
    <property type="molecule type" value="Genomic_DNA"/>
</dbReference>
<keyword evidence="4" id="KW-1185">Reference proteome</keyword>
<feature type="compositionally biased region" description="Polar residues" evidence="2">
    <location>
        <begin position="529"/>
        <end position="540"/>
    </location>
</feature>
<sequence>MNLMDKTVDQKKQQPEDCLFHRFFVKQAQHGASSDAEKIYTKYMRSSSDVSSGREEMASTSGIYSEVLEEEFVRDNGSVLSLQPWIFKRAKCSKREEDSNASVCRSFDWGFSHGSPRRIGPSSNCVGSKKRQEERYNFRPITSAENIFMPHLCSKKVSVEEYTFNFHPSSHVKDERLSCLIPISRETIEMRVDSSVEQTENKQDKESGPSISSQKKVSFDQLGNSINKDLTTVIGVPKLPPQKLRKAEKKCKEAMRGSVDTSSSQKICKISNALGSYDGMLLFLLGLAIGVTSSGLSNKCEVEKLKKLLKDNKNLVQDLHEELEMKDSFIVKELGNETDGNKELENYNLEKSLDALQNQNSKWHATDLKMDECMAKVGENAESFSEIEAELEAELERLEQNINASSIGQTTSAFIELDSELIADVVQGELREDLLINGGREYSTDEEDYKDAGTGGTAHPYNSNYSVSPKELTLRLHRVIESRLEERINELESALEQSQMKLKLVEAERSSSKLPFSSSDTESSNQDSLESSKPNESSLRSDLAGDALNAYDEAYEEFIRLAETEDEKLPSSIGTIDSKEKAWEQMVWRAGSYEISGTEEEEEEEDDDDDGFDEGKDLIQKIVEKTKQGSPALLNAQRMLFLMEL</sequence>